<evidence type="ECO:0000256" key="1">
    <source>
        <dbReference type="ARBA" id="ARBA00022723"/>
    </source>
</evidence>
<dbReference type="Proteomes" id="UP000887578">
    <property type="component" value="Unplaced"/>
</dbReference>
<evidence type="ECO:0000256" key="2">
    <source>
        <dbReference type="ARBA" id="ARBA00022771"/>
    </source>
</evidence>
<reference evidence="8" key="1">
    <citation type="submission" date="2022-11" db="UniProtKB">
        <authorList>
            <consortium name="WormBaseParasite"/>
        </authorList>
    </citation>
    <scope>IDENTIFICATION</scope>
</reference>
<dbReference type="SUPFAM" id="SSF57850">
    <property type="entry name" value="RING/U-box"/>
    <property type="match status" value="1"/>
</dbReference>
<dbReference type="GO" id="GO:0016567">
    <property type="term" value="P:protein ubiquitination"/>
    <property type="evidence" value="ECO:0007669"/>
    <property type="project" value="TreeGrafter"/>
</dbReference>
<dbReference type="GO" id="GO:0061630">
    <property type="term" value="F:ubiquitin protein ligase activity"/>
    <property type="evidence" value="ECO:0007669"/>
    <property type="project" value="TreeGrafter"/>
</dbReference>
<sequence>MSQKSPQIGKCSICLSKIKISNIYAISKCGHTFHQKCILQWISSAKNCPTCRTNAIQSDIIRLFIQENNDEIVIPKKKEILPYIETKWDGCLLRTMKECKCKIFRDETGDLEYKCWKDFDIKICSYKKTGKIQILFPNEIIVTIYQSKRLEIIRGKTNDKSIVNPNGERFEFKTQNMGDFRSDEDFVRQNKNFIKFWFPEFTILRSLKNGENGKVTICVYTNGSNKSMKIQICPEHQSFFVEHLFEKKRTRCTTSGILLKKPQKEEELNGNVETGIQESDNNNNVAPDPRNEQPLGPGGEEEDDGWIEAKQPHFGSD</sequence>
<feature type="domain" description="RING-type" evidence="6">
    <location>
        <begin position="11"/>
        <end position="52"/>
    </location>
</feature>
<evidence type="ECO:0000256" key="5">
    <source>
        <dbReference type="SAM" id="MobiDB-lite"/>
    </source>
</evidence>
<keyword evidence="1" id="KW-0479">Metal-binding</keyword>
<proteinExistence type="predicted"/>
<accession>A0A914QQV2</accession>
<dbReference type="AlphaFoldDB" id="A0A914QQV2"/>
<evidence type="ECO:0000313" key="8">
    <source>
        <dbReference type="WBParaSite" id="PDA_v2.g2974.t1"/>
    </source>
</evidence>
<protein>
    <submittedName>
        <fullName evidence="8">RING-type domain-containing protein</fullName>
    </submittedName>
</protein>
<dbReference type="GO" id="GO:0008270">
    <property type="term" value="F:zinc ion binding"/>
    <property type="evidence" value="ECO:0007669"/>
    <property type="project" value="UniProtKB-KW"/>
</dbReference>
<keyword evidence="7" id="KW-1185">Reference proteome</keyword>
<feature type="region of interest" description="Disordered" evidence="5">
    <location>
        <begin position="263"/>
        <end position="317"/>
    </location>
</feature>
<evidence type="ECO:0000259" key="6">
    <source>
        <dbReference type="PROSITE" id="PS50089"/>
    </source>
</evidence>
<evidence type="ECO:0000256" key="3">
    <source>
        <dbReference type="ARBA" id="ARBA00022833"/>
    </source>
</evidence>
<dbReference type="WBParaSite" id="PDA_v2.g2974.t1">
    <property type="protein sequence ID" value="PDA_v2.g2974.t1"/>
    <property type="gene ID" value="PDA_v2.g2974"/>
</dbReference>
<name>A0A914QQV2_9BILA</name>
<keyword evidence="3" id="KW-0862">Zinc</keyword>
<dbReference type="InterPro" id="IPR013083">
    <property type="entry name" value="Znf_RING/FYVE/PHD"/>
</dbReference>
<evidence type="ECO:0000313" key="7">
    <source>
        <dbReference type="Proteomes" id="UP000887578"/>
    </source>
</evidence>
<dbReference type="Gene3D" id="3.30.40.10">
    <property type="entry name" value="Zinc/RING finger domain, C3HC4 (zinc finger)"/>
    <property type="match status" value="1"/>
</dbReference>
<dbReference type="PANTHER" id="PTHR45969:SF69">
    <property type="entry name" value="FINGER DOMAIN PROTEIN, PUTATIVE (AFU_ORTHOLOGUE AFUA_3G12190)-RELATED"/>
    <property type="match status" value="1"/>
</dbReference>
<organism evidence="7 8">
    <name type="scientific">Panagrolaimus davidi</name>
    <dbReference type="NCBI Taxonomy" id="227884"/>
    <lineage>
        <taxon>Eukaryota</taxon>
        <taxon>Metazoa</taxon>
        <taxon>Ecdysozoa</taxon>
        <taxon>Nematoda</taxon>
        <taxon>Chromadorea</taxon>
        <taxon>Rhabditida</taxon>
        <taxon>Tylenchina</taxon>
        <taxon>Panagrolaimomorpha</taxon>
        <taxon>Panagrolaimoidea</taxon>
        <taxon>Panagrolaimidae</taxon>
        <taxon>Panagrolaimus</taxon>
    </lineage>
</organism>
<dbReference type="InterPro" id="IPR001841">
    <property type="entry name" value="Znf_RING"/>
</dbReference>
<dbReference type="PROSITE" id="PS50089">
    <property type="entry name" value="ZF_RING_2"/>
    <property type="match status" value="1"/>
</dbReference>
<feature type="compositionally biased region" description="Polar residues" evidence="5">
    <location>
        <begin position="271"/>
        <end position="285"/>
    </location>
</feature>
<dbReference type="Pfam" id="PF13639">
    <property type="entry name" value="zf-RING_2"/>
    <property type="match status" value="1"/>
</dbReference>
<dbReference type="PANTHER" id="PTHR45969">
    <property type="entry name" value="RING ZINC FINGER PROTEIN-RELATED"/>
    <property type="match status" value="1"/>
</dbReference>
<dbReference type="CDD" id="cd16448">
    <property type="entry name" value="RING-H2"/>
    <property type="match status" value="1"/>
</dbReference>
<dbReference type="SMART" id="SM00184">
    <property type="entry name" value="RING"/>
    <property type="match status" value="1"/>
</dbReference>
<keyword evidence="2 4" id="KW-0863">Zinc-finger</keyword>
<evidence type="ECO:0000256" key="4">
    <source>
        <dbReference type="PROSITE-ProRule" id="PRU00175"/>
    </source>
</evidence>